<feature type="compositionally biased region" description="Polar residues" evidence="1">
    <location>
        <begin position="19"/>
        <end position="31"/>
    </location>
</feature>
<keyword evidence="3" id="KW-1185">Reference proteome</keyword>
<proteinExistence type="predicted"/>
<accession>A0AAW1KJ03</accession>
<gene>
    <name evidence="2" type="ORF">QE152_g22860</name>
</gene>
<evidence type="ECO:0000313" key="3">
    <source>
        <dbReference type="Proteomes" id="UP001458880"/>
    </source>
</evidence>
<sequence length="187" mass="20625">MGDKSDGGSKSSVRKNVFLNKQRSNSLGSTNFSQSEINKIIGIETTKKVDGIKIAIEKTQSQKGGISKTDTRTNILQGRSTLVHGNGDINNGQQDRRETNEDTLINAEEVFKPRNAVMRTPPNVAVHRSNQCGKAEVNVTTKRPRAGSSPREQERNKISKHTSTESNTKSNHDNITCRVPETLIKLN</sequence>
<feature type="region of interest" description="Disordered" evidence="1">
    <location>
        <begin position="81"/>
        <end position="100"/>
    </location>
</feature>
<dbReference type="EMBL" id="JASPKY010000222">
    <property type="protein sequence ID" value="KAK9719214.1"/>
    <property type="molecule type" value="Genomic_DNA"/>
</dbReference>
<organism evidence="2 3">
    <name type="scientific">Popillia japonica</name>
    <name type="common">Japanese beetle</name>
    <dbReference type="NCBI Taxonomy" id="7064"/>
    <lineage>
        <taxon>Eukaryota</taxon>
        <taxon>Metazoa</taxon>
        <taxon>Ecdysozoa</taxon>
        <taxon>Arthropoda</taxon>
        <taxon>Hexapoda</taxon>
        <taxon>Insecta</taxon>
        <taxon>Pterygota</taxon>
        <taxon>Neoptera</taxon>
        <taxon>Endopterygota</taxon>
        <taxon>Coleoptera</taxon>
        <taxon>Polyphaga</taxon>
        <taxon>Scarabaeiformia</taxon>
        <taxon>Scarabaeidae</taxon>
        <taxon>Rutelinae</taxon>
        <taxon>Popillia</taxon>
    </lineage>
</organism>
<dbReference type="AlphaFoldDB" id="A0AAW1KJ03"/>
<dbReference type="Proteomes" id="UP001458880">
    <property type="component" value="Unassembled WGS sequence"/>
</dbReference>
<feature type="region of interest" description="Disordered" evidence="1">
    <location>
        <begin position="1"/>
        <end position="31"/>
    </location>
</feature>
<feature type="region of interest" description="Disordered" evidence="1">
    <location>
        <begin position="135"/>
        <end position="187"/>
    </location>
</feature>
<name>A0AAW1KJ03_POPJA</name>
<comment type="caution">
    <text evidence="2">The sequence shown here is derived from an EMBL/GenBank/DDBJ whole genome shotgun (WGS) entry which is preliminary data.</text>
</comment>
<protein>
    <submittedName>
        <fullName evidence="2">Uncharacterized protein</fullName>
    </submittedName>
</protein>
<reference evidence="2 3" key="1">
    <citation type="journal article" date="2024" name="BMC Genomics">
        <title>De novo assembly and annotation of Popillia japonica's genome with initial clues to its potential as an invasive pest.</title>
        <authorList>
            <person name="Cucini C."/>
            <person name="Boschi S."/>
            <person name="Funari R."/>
            <person name="Cardaioli E."/>
            <person name="Iannotti N."/>
            <person name="Marturano G."/>
            <person name="Paoli F."/>
            <person name="Bruttini M."/>
            <person name="Carapelli A."/>
            <person name="Frati F."/>
            <person name="Nardi F."/>
        </authorList>
    </citation>
    <scope>NUCLEOTIDE SEQUENCE [LARGE SCALE GENOMIC DNA]</scope>
    <source>
        <strain evidence="2">DMR45628</strain>
    </source>
</reference>
<evidence type="ECO:0000313" key="2">
    <source>
        <dbReference type="EMBL" id="KAK9719214.1"/>
    </source>
</evidence>
<evidence type="ECO:0000256" key="1">
    <source>
        <dbReference type="SAM" id="MobiDB-lite"/>
    </source>
</evidence>